<protein>
    <submittedName>
        <fullName evidence="2">SH3 domain-containing protein</fullName>
    </submittedName>
</protein>
<evidence type="ECO:0000313" key="3">
    <source>
        <dbReference type="Proteomes" id="UP001157961"/>
    </source>
</evidence>
<dbReference type="InterPro" id="IPR003646">
    <property type="entry name" value="SH3-like_bac-type"/>
</dbReference>
<keyword evidence="3" id="KW-1185">Reference proteome</keyword>
<organism evidence="2 3">
    <name type="scientific">Shimia sagamensis</name>
    <dbReference type="NCBI Taxonomy" id="1566352"/>
    <lineage>
        <taxon>Bacteria</taxon>
        <taxon>Pseudomonadati</taxon>
        <taxon>Pseudomonadota</taxon>
        <taxon>Alphaproteobacteria</taxon>
        <taxon>Rhodobacterales</taxon>
        <taxon>Roseobacteraceae</taxon>
    </lineage>
</organism>
<dbReference type="Proteomes" id="UP001157961">
    <property type="component" value="Unassembled WGS sequence"/>
</dbReference>
<proteinExistence type="predicted"/>
<feature type="domain" description="SH3b" evidence="1">
    <location>
        <begin position="139"/>
        <end position="204"/>
    </location>
</feature>
<sequence length="209" mass="22016">MNKFVFLSLAFLGWVFWELSGGSDFEPKSRVLVTEDNILQPNEDASIVARAAISVPIIKVRAAPTVTQASATSERLPTAPPAVVEGVTQKGAVPVVIASLATGLDSFATPGAPLLINSVAANAAIEDSVALALETQQTRDIRRVRGSRVNMRGGPGTSHGVLMVLARDSEVEILRENGTGWVKLRDTGSGRIGWMAAKMLSTPNIAASN</sequence>
<dbReference type="PROSITE" id="PS51781">
    <property type="entry name" value="SH3B"/>
    <property type="match status" value="1"/>
</dbReference>
<reference evidence="2 3" key="1">
    <citation type="submission" date="2017-05" db="EMBL/GenBank/DDBJ databases">
        <authorList>
            <person name="Varghese N."/>
            <person name="Submissions S."/>
        </authorList>
    </citation>
    <scope>NUCLEOTIDE SEQUENCE [LARGE SCALE GENOMIC DNA]</scope>
    <source>
        <strain evidence="2 3">DSM 29734</strain>
    </source>
</reference>
<comment type="caution">
    <text evidence="2">The sequence shown here is derived from an EMBL/GenBank/DDBJ whole genome shotgun (WGS) entry which is preliminary data.</text>
</comment>
<dbReference type="EMBL" id="FXTY01000012">
    <property type="protein sequence ID" value="SMP35890.1"/>
    <property type="molecule type" value="Genomic_DNA"/>
</dbReference>
<gene>
    <name evidence="2" type="ORF">SAMN06265373_11251</name>
</gene>
<evidence type="ECO:0000259" key="1">
    <source>
        <dbReference type="PROSITE" id="PS51781"/>
    </source>
</evidence>
<dbReference type="Gene3D" id="2.30.30.40">
    <property type="entry name" value="SH3 Domains"/>
    <property type="match status" value="1"/>
</dbReference>
<accession>A0ABY1PJY5</accession>
<dbReference type="Pfam" id="PF08239">
    <property type="entry name" value="SH3_3"/>
    <property type="match status" value="1"/>
</dbReference>
<dbReference type="RefSeq" id="WP_283427937.1">
    <property type="nucleotide sequence ID" value="NZ_FXTY01000012.1"/>
</dbReference>
<evidence type="ECO:0000313" key="2">
    <source>
        <dbReference type="EMBL" id="SMP35890.1"/>
    </source>
</evidence>
<name>A0ABY1PJY5_9RHOB</name>